<feature type="transmembrane region" description="Helical" evidence="1">
    <location>
        <begin position="65"/>
        <end position="84"/>
    </location>
</feature>
<dbReference type="InterPro" id="IPR014509">
    <property type="entry name" value="YjdF-like"/>
</dbReference>
<comment type="caution">
    <text evidence="2">The sequence shown here is derived from an EMBL/GenBank/DDBJ whole genome shotgun (WGS) entry which is preliminary data.</text>
</comment>
<feature type="transmembrane region" description="Helical" evidence="1">
    <location>
        <begin position="30"/>
        <end position="53"/>
    </location>
</feature>
<dbReference type="AlphaFoldDB" id="A0A2H0UDU0"/>
<feature type="transmembrane region" description="Helical" evidence="1">
    <location>
        <begin position="104"/>
        <end position="121"/>
    </location>
</feature>
<accession>A0A2H0UDU0</accession>
<evidence type="ECO:0000256" key="1">
    <source>
        <dbReference type="SAM" id="Phobius"/>
    </source>
</evidence>
<dbReference type="Pfam" id="PF09997">
    <property type="entry name" value="DUF2238"/>
    <property type="match status" value="1"/>
</dbReference>
<organism evidence="2 3">
    <name type="scientific">Candidatus Kaiserbacteria bacterium CG10_big_fil_rev_8_21_14_0_10_47_16</name>
    <dbReference type="NCBI Taxonomy" id="1974608"/>
    <lineage>
        <taxon>Bacteria</taxon>
        <taxon>Candidatus Kaiseribacteriota</taxon>
    </lineage>
</organism>
<keyword evidence="1" id="KW-0472">Membrane</keyword>
<sequence>MRPLTFLLLTSASILAVSHFFALHFYLYWIYLWLDIPMHILGGVTVALVFFVIDDYAIPYVPRVRRFLPFILAVFAVGLLWEYFEVWAGVATQPNYWQDTIGDLVMDLVGGSIGYIVATRIRTLEV</sequence>
<reference evidence="3" key="1">
    <citation type="submission" date="2017-09" db="EMBL/GenBank/DDBJ databases">
        <title>Depth-based differentiation of microbial function through sediment-hosted aquifers and enrichment of novel symbionts in the deep terrestrial subsurface.</title>
        <authorList>
            <person name="Probst A.J."/>
            <person name="Ladd B."/>
            <person name="Jarett J.K."/>
            <person name="Geller-Mcgrath D.E."/>
            <person name="Sieber C.M.K."/>
            <person name="Emerson J.B."/>
            <person name="Anantharaman K."/>
            <person name="Thomas B.C."/>
            <person name="Malmstrom R."/>
            <person name="Stieglmeier M."/>
            <person name="Klingl A."/>
            <person name="Woyke T."/>
            <person name="Ryan C.M."/>
            <person name="Banfield J.F."/>
        </authorList>
    </citation>
    <scope>NUCLEOTIDE SEQUENCE [LARGE SCALE GENOMIC DNA]</scope>
</reference>
<proteinExistence type="predicted"/>
<protein>
    <recommendedName>
        <fullName evidence="4">VanZ-like domain-containing protein</fullName>
    </recommendedName>
</protein>
<evidence type="ECO:0008006" key="4">
    <source>
        <dbReference type="Google" id="ProtNLM"/>
    </source>
</evidence>
<keyword evidence="1" id="KW-0812">Transmembrane</keyword>
<dbReference type="EMBL" id="PFBI01000006">
    <property type="protein sequence ID" value="PIR84594.1"/>
    <property type="molecule type" value="Genomic_DNA"/>
</dbReference>
<keyword evidence="1" id="KW-1133">Transmembrane helix</keyword>
<gene>
    <name evidence="2" type="ORF">COU16_03405</name>
</gene>
<evidence type="ECO:0000313" key="2">
    <source>
        <dbReference type="EMBL" id="PIR84594.1"/>
    </source>
</evidence>
<dbReference type="Proteomes" id="UP000229344">
    <property type="component" value="Unassembled WGS sequence"/>
</dbReference>
<name>A0A2H0UDU0_9BACT</name>
<evidence type="ECO:0000313" key="3">
    <source>
        <dbReference type="Proteomes" id="UP000229344"/>
    </source>
</evidence>